<evidence type="ECO:0000313" key="3">
    <source>
        <dbReference type="Proteomes" id="UP000596660"/>
    </source>
</evidence>
<reference evidence="2" key="1">
    <citation type="journal article" date="2017" name="Nature">
        <title>The genome of Chenopodium quinoa.</title>
        <authorList>
            <person name="Jarvis D.E."/>
            <person name="Ho Y.S."/>
            <person name="Lightfoot D.J."/>
            <person name="Schmoeckel S.M."/>
            <person name="Li B."/>
            <person name="Borm T.J.A."/>
            <person name="Ohyanagi H."/>
            <person name="Mineta K."/>
            <person name="Michell C.T."/>
            <person name="Saber N."/>
            <person name="Kharbatia N.M."/>
            <person name="Rupper R.R."/>
            <person name="Sharp A.R."/>
            <person name="Dally N."/>
            <person name="Boughton B.A."/>
            <person name="Woo Y.H."/>
            <person name="Gao G."/>
            <person name="Schijlen E.G.W.M."/>
            <person name="Guo X."/>
            <person name="Momin A.A."/>
            <person name="Negrao S."/>
            <person name="Al-Babili S."/>
            <person name="Gehring C."/>
            <person name="Roessner U."/>
            <person name="Jung C."/>
            <person name="Murphy K."/>
            <person name="Arold S.T."/>
            <person name="Gojobori T."/>
            <person name="van der Linden C.G."/>
            <person name="van Loo E.N."/>
            <person name="Jellen E.N."/>
            <person name="Maughan P.J."/>
            <person name="Tester M."/>
        </authorList>
    </citation>
    <scope>NUCLEOTIDE SEQUENCE [LARGE SCALE GENOMIC DNA]</scope>
    <source>
        <strain evidence="2">cv. PI 614886</strain>
    </source>
</reference>
<dbReference type="Pfam" id="PF02458">
    <property type="entry name" value="Transferase"/>
    <property type="match status" value="1"/>
</dbReference>
<keyword evidence="1" id="KW-0808">Transferase</keyword>
<dbReference type="EnsemblPlants" id="AUR62030246-RA">
    <property type="protein sequence ID" value="AUR62030246-RA:cds"/>
    <property type="gene ID" value="AUR62030246"/>
</dbReference>
<accession>A0A803MJ00</accession>
<sequence>MLSFQYIQNGLLFIKPSHVNGQVFSIHSFLESLKESLSHTLVHFYPLAGQLVIQTDDDQHECRIYVDCNKGPGAWFSHASALDITVSDILSPNDVPLVVRSFFYYNEATVNYDGHTKPLLSVQVTELLDGVFIACSINHVVADGTSYWHFWNVWSEIHRAKGQQISVSRLPVHNRWFPDGCALPIPLPFTHQDEFIKRFEAPELREKVFHFSSESIANVRAKANDESKTDTISSFQALSALVWRSMVRANILPRDQILYNYMYASNRHRLNPPLPQNYFGACITGITTKTTAGELLENSLGWAASLLHQSVVNLTDKFIRDFVKEWLESPYCYHLEDLHDYNTIAIEHSPRFDMYGNEFGLGKPVAVRNGPANKAVGVVIAYPGYEGGGSVDLEICLPPDSMRALETDDEFMAAVSSPKFYN</sequence>
<dbReference type="OMA" id="HLTIANY"/>
<name>A0A803MJ00_CHEQI</name>
<dbReference type="AlphaFoldDB" id="A0A803MJ00"/>
<dbReference type="PANTHER" id="PTHR31896">
    <property type="entry name" value="FAMILY REGULATORY PROTEIN, PUTATIVE (AFU_ORTHOLOGUE AFUA_3G14730)-RELATED"/>
    <property type="match status" value="1"/>
</dbReference>
<dbReference type="Proteomes" id="UP000596660">
    <property type="component" value="Unplaced"/>
</dbReference>
<dbReference type="Gene3D" id="3.30.559.10">
    <property type="entry name" value="Chloramphenicol acetyltransferase-like domain"/>
    <property type="match status" value="2"/>
</dbReference>
<protein>
    <recommendedName>
        <fullName evidence="4">HXXXD-type acyl-transferase family protein</fullName>
    </recommendedName>
</protein>
<organism evidence="2 3">
    <name type="scientific">Chenopodium quinoa</name>
    <name type="common">Quinoa</name>
    <dbReference type="NCBI Taxonomy" id="63459"/>
    <lineage>
        <taxon>Eukaryota</taxon>
        <taxon>Viridiplantae</taxon>
        <taxon>Streptophyta</taxon>
        <taxon>Embryophyta</taxon>
        <taxon>Tracheophyta</taxon>
        <taxon>Spermatophyta</taxon>
        <taxon>Magnoliopsida</taxon>
        <taxon>eudicotyledons</taxon>
        <taxon>Gunneridae</taxon>
        <taxon>Pentapetalae</taxon>
        <taxon>Caryophyllales</taxon>
        <taxon>Chenopodiaceae</taxon>
        <taxon>Chenopodioideae</taxon>
        <taxon>Atripliceae</taxon>
        <taxon>Chenopodium</taxon>
    </lineage>
</organism>
<evidence type="ECO:0000313" key="2">
    <source>
        <dbReference type="EnsemblPlants" id="AUR62030246-RA:cds"/>
    </source>
</evidence>
<keyword evidence="3" id="KW-1185">Reference proteome</keyword>
<proteinExistence type="predicted"/>
<reference evidence="2" key="2">
    <citation type="submission" date="2021-03" db="UniProtKB">
        <authorList>
            <consortium name="EnsemblPlants"/>
        </authorList>
    </citation>
    <scope>IDENTIFICATION</scope>
</reference>
<dbReference type="Gramene" id="AUR62030246-RA">
    <property type="protein sequence ID" value="AUR62030246-RA:cds"/>
    <property type="gene ID" value="AUR62030246"/>
</dbReference>
<dbReference type="InterPro" id="IPR051283">
    <property type="entry name" value="Sec_Metabolite_Acyltrans"/>
</dbReference>
<dbReference type="GO" id="GO:0016740">
    <property type="term" value="F:transferase activity"/>
    <property type="evidence" value="ECO:0007669"/>
    <property type="project" value="UniProtKB-KW"/>
</dbReference>
<dbReference type="InterPro" id="IPR023213">
    <property type="entry name" value="CAT-like_dom_sf"/>
</dbReference>
<dbReference type="PANTHER" id="PTHR31896:SF12">
    <property type="entry name" value="HXXXD-TYPE ACYL-TRANSFERASE FAMILY PROTEIN"/>
    <property type="match status" value="1"/>
</dbReference>
<evidence type="ECO:0000256" key="1">
    <source>
        <dbReference type="ARBA" id="ARBA00022679"/>
    </source>
</evidence>
<evidence type="ECO:0008006" key="4">
    <source>
        <dbReference type="Google" id="ProtNLM"/>
    </source>
</evidence>